<feature type="compositionally biased region" description="Low complexity" evidence="1">
    <location>
        <begin position="715"/>
        <end position="740"/>
    </location>
</feature>
<feature type="region of interest" description="Disordered" evidence="1">
    <location>
        <begin position="70"/>
        <end position="292"/>
    </location>
</feature>
<dbReference type="OrthoDB" id="331852at2759"/>
<feature type="compositionally biased region" description="Basic and acidic residues" evidence="1">
    <location>
        <begin position="425"/>
        <end position="449"/>
    </location>
</feature>
<feature type="compositionally biased region" description="Polar residues" evidence="1">
    <location>
        <begin position="1133"/>
        <end position="1142"/>
    </location>
</feature>
<feature type="compositionally biased region" description="Low complexity" evidence="1">
    <location>
        <begin position="1692"/>
        <end position="1725"/>
    </location>
</feature>
<feature type="compositionally biased region" description="Basic and acidic residues" evidence="1">
    <location>
        <begin position="2289"/>
        <end position="2298"/>
    </location>
</feature>
<proteinExistence type="predicted"/>
<feature type="compositionally biased region" description="Low complexity" evidence="1">
    <location>
        <begin position="1504"/>
        <end position="1515"/>
    </location>
</feature>
<feature type="compositionally biased region" description="Gly residues" evidence="1">
    <location>
        <begin position="1758"/>
        <end position="1768"/>
    </location>
</feature>
<feature type="compositionally biased region" description="Basic and acidic residues" evidence="1">
    <location>
        <begin position="676"/>
        <end position="714"/>
    </location>
</feature>
<feature type="compositionally biased region" description="Basic and acidic residues" evidence="1">
    <location>
        <begin position="1263"/>
        <end position="1274"/>
    </location>
</feature>
<feature type="compositionally biased region" description="Polar residues" evidence="1">
    <location>
        <begin position="1570"/>
        <end position="1580"/>
    </location>
</feature>
<feature type="compositionally biased region" description="Low complexity" evidence="1">
    <location>
        <begin position="1842"/>
        <end position="1853"/>
    </location>
</feature>
<feature type="compositionally biased region" description="Basic and acidic residues" evidence="1">
    <location>
        <begin position="1143"/>
        <end position="1156"/>
    </location>
</feature>
<dbReference type="KEGG" id="bbes:BESB_084340"/>
<feature type="compositionally biased region" description="Basic and acidic residues" evidence="1">
    <location>
        <begin position="1626"/>
        <end position="1639"/>
    </location>
</feature>
<feature type="compositionally biased region" description="Basic residues" evidence="1">
    <location>
        <begin position="552"/>
        <end position="562"/>
    </location>
</feature>
<feature type="compositionally biased region" description="Low complexity" evidence="1">
    <location>
        <begin position="796"/>
        <end position="807"/>
    </location>
</feature>
<feature type="compositionally biased region" description="Polar residues" evidence="1">
    <location>
        <begin position="78"/>
        <end position="90"/>
    </location>
</feature>
<protein>
    <submittedName>
        <fullName evidence="2">Uncharacterized protein</fullName>
    </submittedName>
</protein>
<feature type="compositionally biased region" description="Basic and acidic residues" evidence="1">
    <location>
        <begin position="823"/>
        <end position="848"/>
    </location>
</feature>
<sequence length="2324" mass="241085">MMEDLFPSPCFLPPTPSSSSSQSAFPSASPSPILRSKEERASAAAGSHAAASGARVQYLSPSAASLLSGCSPPRTLLESVSSAPPSTQAVQLAGESNDAASTCAAPADGREKSFPHGFRDQGSGLPTREGLASEVVSDNPIAGSCSRGSDPGERHAPPGDGAHGVTQAQTGTGDVERGVEGVENSRVTGRTSPPRAETESGGGRTKLGSRQSGARPEKAPVGEPDEQQEQGSLAAKGLEEADLPPRASSLSEEPHGSAENEQRGNAFHTERRRALSAGRIAGGKDRSTPPFLLSSDASLRIREARSFFMNACRPSGVRRSSGAAIACSRNCGGAASSAAGPTGLKTSSGRSRSAGDCTRKAAQVEGMSAADADAPAAGNVRGIPPVSPVENLDGGTRHPLRAPVATSDQLTASELQKDPSLPSPERSRRPHGDNVRGGERGGGHERVSESGKSSTGRRHTAASKAGASSYGSRASSGLVAAQGPQAVSAPSLSSQSVCDAAPSASAELAVVSSSLHSLSTSFMGDLRQLRGVCYAAAEEGQLRSMMSISRRSTSKYRRRSRRASAASLPPSSQKCLRASVSSPRRPPSFLPRPQNRLSCPDSGLCEAPSESACRGSLAAENGLSGDRVEPSAGAGGRDGARAWGARAVPEEGEELSGMPDAAEAPGKRQAVSVTEGRGDGRTAKAQKEGEEEGMRGKGSRTGERRQRSISEDLQARQAVSSPASAVPEAKAAAGRAAGPPGTSGRSVESAETPSAAELRDRYVELLGDPGREGGKEESWAPMKRCQSPWRGETVNASSLASQSAISSTFAGAVPPQKAQRSPVETDAKESSRSMDEERKSQTQERSELAPEATSPAMEARPVAAATSGLFQTRAVEPAKHLQDAANRVGDSQAPAWRQGPGLASGEVSEGKGVTRDTCAARHGPSSQSGLDHASPQISVHILDEEEQSASRPVSPPSSVSSTVFPSRRVSAGRLFTGPCRTSSGEVRSGEEDSTVEEGKTAELAQEQNSEAGAASPLENGSHDGGGVCVSSAARTHPASCVGSSSSSSPVAATGRQPESASAPGILAFHRGRLAAGRSFVAQPVGTTSEPLEAARDGEATDDKEDDGDVSDAPTTCDVSSVPPMVEGAHRSTHGSSSLTSRQPSRDRSAPEGEATMRARAPTSPLNGDARARRGLPPSTHGKATEAMQPTQPSSFSSGSCSSSPRESARRDSGERKRARDAGFVADLRAELQVPKSSGGHPSAAGEPGWVLRGDVDQLEDGVDAERAESSDFRLSRGPALQSRVEKDGRRSQRERRESDGDSAKRTQEESQSGTISVLAASPPSSPANASCRGATDARNQARGDASLRGTQEKLPFPVGQAAPAFLPFGLGGAASSVAPSGASSSSPLFCLSATVAAPHTTGERRVAPLVASDPSGGGELGASAGAGGKVQEGLGADSSLPSPAPSRCSFLASSRSSSGTGALHPARATPPSLLQVPPPLVSPSQSAALPHRAGWTRDRRRPSSPRASWHSSPLSLPGLSERAAALGEGGDGRQRGRAGHGQPAEHPSTSATADAGAAHKRVEKRRLSTGDEQQGTTQAKPPSPVGSSPISGRQWLPCTSPCSSSSPSPVGRRESFFIAVPVPVGRCREKGDRSRRDSQTKAGEGQPSASRRSEENDSARRAGALGELANSSKRLRGKEASSVVGKREEKTGTATTGSTASSPLTSSLRSPASSLLPSALSSGPAVHHAPVEGGRRQHRGADNCRRLSVEAAELRAGAAGGHSDGGGAAQVSETRVSAVRSQCVPDRGGEERSETGCRRLEIEEESSSVSGQHRASTRAARTLPPRVPGDAGSSLPSPPSPSQAATVSPSASPLTRPSRKQPKSVSSLPMFTRGQAWLQGVLGECVGSLSLAKKVESVLATWKTKLADFAAVATARVVESLLDEETKADLAMALPPAFCELPNLASAQLGAKVIFCSGSRPSARLSAMRLLSQYPLTLDDERRYLRKEESHTAISEWNEGDASKDVCIIVRLASPAIVHGIELVLDQSGAGAVRTGEEKREGTLLDDAKMSLDVASLFGGADESCLLDGEAPSVWKSAVSLEPLLPNEERLVFALRTDGLPLTHLRVSLHLAARRQDRDVCAEAEGLAREVEGDTIFAGVRRIRVYGEVWGDSDDALERVEEGRVEVVSDVLKGAAIVAWDDASIPVGPPPKRRRKEEPEERAAGERRQEVLLSAFGVGEQAEEAETPKENQSTWRCVEMAVVRLSTRASLERVEVVYRAAGDEERGAASGETGGRASLQRIQAPPEAFHTEESKENNQHLPSITVELWDAEDSSLVSPAGEQY</sequence>
<gene>
    <name evidence="2" type="ORF">BESB_084340</name>
</gene>
<feature type="compositionally biased region" description="Basic and acidic residues" evidence="1">
    <location>
        <begin position="1787"/>
        <end position="1801"/>
    </location>
</feature>
<feature type="region of interest" description="Disordered" evidence="1">
    <location>
        <begin position="621"/>
        <end position="1065"/>
    </location>
</feature>
<feature type="region of interest" description="Disordered" evidence="1">
    <location>
        <begin position="1"/>
        <end position="54"/>
    </location>
</feature>
<dbReference type="VEuPathDB" id="ToxoDB:BESB_084340"/>
<feature type="compositionally biased region" description="Basic and acidic residues" evidence="1">
    <location>
        <begin position="1283"/>
        <end position="1308"/>
    </location>
</feature>
<feature type="compositionally biased region" description="Low complexity" evidence="1">
    <location>
        <begin position="462"/>
        <end position="472"/>
    </location>
</feature>
<dbReference type="RefSeq" id="XP_029217244.1">
    <property type="nucleotide sequence ID" value="XM_029366784.1"/>
</dbReference>
<feature type="region of interest" description="Disordered" evidence="1">
    <location>
        <begin position="546"/>
        <end position="595"/>
    </location>
</feature>
<feature type="compositionally biased region" description="Basic and acidic residues" evidence="1">
    <location>
        <begin position="252"/>
        <end position="273"/>
    </location>
</feature>
<dbReference type="EMBL" id="NWUJ01000009">
    <property type="protein sequence ID" value="PFH33235.1"/>
    <property type="molecule type" value="Genomic_DNA"/>
</dbReference>
<feature type="compositionally biased region" description="Low complexity" evidence="1">
    <location>
        <begin position="1446"/>
        <end position="1458"/>
    </location>
</feature>
<feature type="region of interest" description="Disordered" evidence="1">
    <location>
        <begin position="332"/>
        <end position="472"/>
    </location>
</feature>
<feature type="compositionally biased region" description="Basic and acidic residues" evidence="1">
    <location>
        <begin position="2196"/>
        <end position="2208"/>
    </location>
</feature>
<dbReference type="Proteomes" id="UP000224006">
    <property type="component" value="Chromosome VIII"/>
</dbReference>
<feature type="region of interest" description="Disordered" evidence="1">
    <location>
        <begin position="1079"/>
        <end position="1355"/>
    </location>
</feature>
<feature type="compositionally biased region" description="Basic and acidic residues" evidence="1">
    <location>
        <begin position="1651"/>
        <end position="1660"/>
    </location>
</feature>
<comment type="caution">
    <text evidence="2">The sequence shown here is derived from an EMBL/GenBank/DDBJ whole genome shotgun (WGS) entry which is preliminary data.</text>
</comment>
<keyword evidence="3" id="KW-1185">Reference proteome</keyword>
<evidence type="ECO:0000313" key="3">
    <source>
        <dbReference type="Proteomes" id="UP000224006"/>
    </source>
</evidence>
<feature type="compositionally biased region" description="Polar residues" evidence="1">
    <location>
        <begin position="743"/>
        <end position="752"/>
    </location>
</feature>
<name>A0A2A9M5J9_BESBE</name>
<feature type="compositionally biased region" description="Basic and acidic residues" evidence="1">
    <location>
        <begin position="757"/>
        <end position="778"/>
    </location>
</feature>
<feature type="compositionally biased region" description="Low complexity" evidence="1">
    <location>
        <begin position="42"/>
        <end position="54"/>
    </location>
</feature>
<accession>A0A2A9M5J9</accession>
<feature type="compositionally biased region" description="Gly residues" evidence="1">
    <location>
        <begin position="1415"/>
        <end position="1430"/>
    </location>
</feature>
<feature type="compositionally biased region" description="Basic and acidic residues" evidence="1">
    <location>
        <begin position="1729"/>
        <end position="1748"/>
    </location>
</feature>
<feature type="compositionally biased region" description="Low complexity" evidence="1">
    <location>
        <begin position="1319"/>
        <end position="1330"/>
    </location>
</feature>
<feature type="compositionally biased region" description="Basic and acidic residues" evidence="1">
    <location>
        <begin position="1206"/>
        <end position="1220"/>
    </location>
</feature>
<feature type="compositionally biased region" description="Low complexity" evidence="1">
    <location>
        <begin position="949"/>
        <end position="969"/>
    </location>
</feature>
<evidence type="ECO:0000313" key="2">
    <source>
        <dbReference type="EMBL" id="PFH33235.1"/>
    </source>
</evidence>
<feature type="region of interest" description="Disordered" evidence="1">
    <location>
        <begin position="2264"/>
        <end position="2324"/>
    </location>
</feature>
<organism evidence="2 3">
    <name type="scientific">Besnoitia besnoiti</name>
    <name type="common">Apicomplexan protozoan</name>
    <dbReference type="NCBI Taxonomy" id="94643"/>
    <lineage>
        <taxon>Eukaryota</taxon>
        <taxon>Sar</taxon>
        <taxon>Alveolata</taxon>
        <taxon>Apicomplexa</taxon>
        <taxon>Conoidasida</taxon>
        <taxon>Coccidia</taxon>
        <taxon>Eucoccidiorida</taxon>
        <taxon>Eimeriorina</taxon>
        <taxon>Sarcocystidae</taxon>
        <taxon>Besnoitia</taxon>
    </lineage>
</organism>
<feature type="region of interest" description="Disordered" evidence="1">
    <location>
        <begin position="2183"/>
        <end position="2208"/>
    </location>
</feature>
<feature type="compositionally biased region" description="Low complexity" evidence="1">
    <location>
        <begin position="1193"/>
        <end position="1205"/>
    </location>
</feature>
<feature type="compositionally biased region" description="Low complexity" evidence="1">
    <location>
        <begin position="1585"/>
        <end position="1609"/>
    </location>
</feature>
<dbReference type="GeneID" id="40313360"/>
<feature type="region of interest" description="Disordered" evidence="1">
    <location>
        <begin position="1400"/>
        <end position="1867"/>
    </location>
</feature>
<reference evidence="2 3" key="1">
    <citation type="submission" date="2017-09" db="EMBL/GenBank/DDBJ databases">
        <title>Genome sequencing of Besnoitia besnoiti strain Bb-Ger1.</title>
        <authorList>
            <person name="Schares G."/>
            <person name="Venepally P."/>
            <person name="Lorenzi H.A."/>
        </authorList>
    </citation>
    <scope>NUCLEOTIDE SEQUENCE [LARGE SCALE GENOMIC DNA]</scope>
    <source>
        <strain evidence="2 3">Bb-Ger1</strain>
    </source>
</reference>
<feature type="compositionally biased region" description="Low complexity" evidence="1">
    <location>
        <begin position="17"/>
        <end position="32"/>
    </location>
</feature>
<evidence type="ECO:0000256" key="1">
    <source>
        <dbReference type="SAM" id="MobiDB-lite"/>
    </source>
</evidence>
<feature type="compositionally biased region" description="Basic and acidic residues" evidence="1">
    <location>
        <begin position="108"/>
        <end position="119"/>
    </location>
</feature>